<gene>
    <name evidence="1" type="ORF">DI549_11430</name>
</gene>
<organism evidence="1 2">
    <name type="scientific">Ancylobacter novellus</name>
    <name type="common">Thiobacillus novellus</name>
    <dbReference type="NCBI Taxonomy" id="921"/>
    <lineage>
        <taxon>Bacteria</taxon>
        <taxon>Pseudomonadati</taxon>
        <taxon>Pseudomonadota</taxon>
        <taxon>Alphaproteobacteria</taxon>
        <taxon>Hyphomicrobiales</taxon>
        <taxon>Xanthobacteraceae</taxon>
        <taxon>Ancylobacter</taxon>
    </lineage>
</organism>
<evidence type="ECO:0000313" key="2">
    <source>
        <dbReference type="Proteomes" id="UP000248887"/>
    </source>
</evidence>
<sequence>MCENEINVNTNASNDAALPLFYRSPLLLRSTDHPRAGLRRSADFGFAAAEVAIPLVAGEFVQAGRHYPIVFANDAGAMPLAVTGVTQGRNLFVSAEGRWQDGTYLPAYVRRYPFIGITAETNGRLMLGVDSGSERFLADIEGQEADPFFESDGKGAPLSLSALSICEAYAADHLRTRAFVEALVAQGLLVEKSVQIQYNKVASGGVSDAASAMPQQAQVGGFRLVDEAAFRKLPAAVLTEFHAQGWLDLIVLHLASQASWQNLVNASAPAKVNAAA</sequence>
<dbReference type="InterPro" id="IPR010836">
    <property type="entry name" value="SapC"/>
</dbReference>
<dbReference type="EMBL" id="QFQD01000032">
    <property type="protein sequence ID" value="PZQ82370.1"/>
    <property type="molecule type" value="Genomic_DNA"/>
</dbReference>
<evidence type="ECO:0008006" key="3">
    <source>
        <dbReference type="Google" id="ProtNLM"/>
    </source>
</evidence>
<comment type="caution">
    <text evidence="1">The sequence shown here is derived from an EMBL/GenBank/DDBJ whole genome shotgun (WGS) entry which is preliminary data.</text>
</comment>
<evidence type="ECO:0000313" key="1">
    <source>
        <dbReference type="EMBL" id="PZQ82370.1"/>
    </source>
</evidence>
<proteinExistence type="predicted"/>
<protein>
    <recommendedName>
        <fullName evidence="3">SapC family protein</fullName>
    </recommendedName>
</protein>
<dbReference type="Proteomes" id="UP000248887">
    <property type="component" value="Unassembled WGS sequence"/>
</dbReference>
<accession>A0A2W5T7A7</accession>
<dbReference type="AlphaFoldDB" id="A0A2W5T7A7"/>
<dbReference type="Pfam" id="PF07277">
    <property type="entry name" value="SapC"/>
    <property type="match status" value="1"/>
</dbReference>
<reference evidence="1 2" key="1">
    <citation type="submission" date="2017-08" db="EMBL/GenBank/DDBJ databases">
        <title>Infants hospitalized years apart are colonized by the same room-sourced microbial strains.</title>
        <authorList>
            <person name="Brooks B."/>
            <person name="Olm M.R."/>
            <person name="Firek B.A."/>
            <person name="Baker R."/>
            <person name="Thomas B.C."/>
            <person name="Morowitz M.J."/>
            <person name="Banfield J.F."/>
        </authorList>
    </citation>
    <scope>NUCLEOTIDE SEQUENCE [LARGE SCALE GENOMIC DNA]</scope>
    <source>
        <strain evidence="1">S2_005_001_R2_27</strain>
    </source>
</reference>
<name>A0A2W5T7A7_ANCNO</name>